<dbReference type="InterPro" id="IPR006871">
    <property type="entry name" value="ssDNA-bd_baculovirus"/>
</dbReference>
<feature type="compositionally biased region" description="Polar residues" evidence="1">
    <location>
        <begin position="7"/>
        <end position="22"/>
    </location>
</feature>
<evidence type="ECO:0000313" key="2">
    <source>
        <dbReference type="EMBL" id="AWW14390.1"/>
    </source>
</evidence>
<dbReference type="Pfam" id="PF04786">
    <property type="entry name" value="Baculo_DNA_bind"/>
    <property type="match status" value="1"/>
</dbReference>
<name>A0A2Z4HHX6_9ABAC</name>
<evidence type="ECO:0000313" key="3">
    <source>
        <dbReference type="Proteomes" id="UP000501125"/>
    </source>
</evidence>
<protein>
    <submittedName>
        <fullName evidence="2">Dbp-2</fullName>
    </submittedName>
</protein>
<dbReference type="RefSeq" id="YP_010086297.1">
    <property type="nucleotide sequence ID" value="NC_055453.1"/>
</dbReference>
<gene>
    <name evidence="2" type="primary">dbp-2</name>
    <name evidence="2" type="ORF">HytaNPV_gp030</name>
</gene>
<accession>A0A2Z4HHX6</accession>
<dbReference type="GeneID" id="65101508"/>
<keyword evidence="3" id="KW-1185">Reference proteome</keyword>
<proteinExistence type="predicted"/>
<dbReference type="Proteomes" id="UP000501125">
    <property type="component" value="Chromosome"/>
</dbReference>
<evidence type="ECO:0000256" key="1">
    <source>
        <dbReference type="SAM" id="MobiDB-lite"/>
    </source>
</evidence>
<dbReference type="KEGG" id="vg:65101508"/>
<reference evidence="2 3" key="1">
    <citation type="journal article" date="2018" name="Sci. Rep.">
        <title>Comprehensive analysis of single molecule sequencing-derived complete genome and whole transcriptome of Hyposidra talaca nuclear polyhedrosis virus.</title>
        <authorList>
            <person name="Nguyen T.T."/>
            <person name="Suryamohan K."/>
            <person name="Kuriakose B."/>
            <person name="Janakiraman V."/>
            <person name="Reichelt M."/>
            <person name="Chaudhuri S."/>
            <person name="Guillory J."/>
            <person name="Divakaran N."/>
            <person name="Rabins P.E."/>
            <person name="Goel R."/>
            <person name="Deka B."/>
            <person name="Sarkar S."/>
            <person name="Ekka P."/>
            <person name="Tsai Y.C."/>
            <person name="Vargas D."/>
            <person name="Santhosh S."/>
            <person name="Mohan S."/>
            <person name="Chin C.S."/>
            <person name="Korlach J."/>
            <person name="Thomas G."/>
            <person name="Babu A."/>
            <person name="Seshagiri S."/>
        </authorList>
    </citation>
    <scope>NUCLEOTIDE SEQUENCE [LARGE SCALE GENOMIC DNA]</scope>
    <source>
        <strain evidence="2 3">HytaNPVIndia001</strain>
    </source>
</reference>
<sequence length="321" mass="37010">MSKRTYSETSLPDEQASPVASPSENLQLCRYNSSEFPVAAATTSLIKVVMTVDEQDDKMLVFSKRETCAGFEEEMVYNLKAGNTTVMYCLTPNNCLDDYFSSLKNRLNLNQHLDTFYPVINANVGIEKASPPRTVNQIGLCVAGGLMQYYFFDSITVQMCYGKHGFFLKVNWNDMPMHNHIISKFLCKYNQWDVDMLKMQDHVLINVPNEGHNLYKLFFDVCIEDNRDVFERGIKACQQQLACRSQTYERFREMFNMDIIASSQKDVSPKISPPMKMYMFALLEGYKTGKEQNFDTVEKKTKTEKTYSLSILPICFFNINK</sequence>
<dbReference type="EMBL" id="MH261376">
    <property type="protein sequence ID" value="AWW14390.1"/>
    <property type="molecule type" value="Genomic_DNA"/>
</dbReference>
<feature type="region of interest" description="Disordered" evidence="1">
    <location>
        <begin position="1"/>
        <end position="22"/>
    </location>
</feature>
<organism evidence="2 3">
    <name type="scientific">Hyposidra talaca nucleopolyhedrovirus</name>
    <dbReference type="NCBI Taxonomy" id="1070315"/>
    <lineage>
        <taxon>Viruses</taxon>
        <taxon>Viruses incertae sedis</taxon>
        <taxon>Naldaviricetes</taxon>
        <taxon>Lefavirales</taxon>
        <taxon>Baculoviridae</taxon>
        <taxon>Alphabaculovirus</taxon>
        <taxon>Alphabaculovirus hytalacae</taxon>
    </lineage>
</organism>